<dbReference type="RefSeq" id="WP_179793026.1">
    <property type="nucleotide sequence ID" value="NZ_BAABHP010000004.1"/>
</dbReference>
<protein>
    <submittedName>
        <fullName evidence="2">Uncharacterized protein</fullName>
    </submittedName>
</protein>
<organism evidence="2 3">
    <name type="scientific">Actinomycetospora corticicola</name>
    <dbReference type="NCBI Taxonomy" id="663602"/>
    <lineage>
        <taxon>Bacteria</taxon>
        <taxon>Bacillati</taxon>
        <taxon>Actinomycetota</taxon>
        <taxon>Actinomycetes</taxon>
        <taxon>Pseudonocardiales</taxon>
        <taxon>Pseudonocardiaceae</taxon>
        <taxon>Actinomycetospora</taxon>
    </lineage>
</organism>
<evidence type="ECO:0000313" key="2">
    <source>
        <dbReference type="EMBL" id="NYD35151.1"/>
    </source>
</evidence>
<keyword evidence="1" id="KW-0812">Transmembrane</keyword>
<sequence>MSAVRPRFWLVPFVLLTAVLLLAPRVTDPAPARVWAALAALVAASTLLRGVAALRAPDRDRRALALLGVLLPPGAREDWRAEMATVFHHVGAGPARRREALGYLLALPGTVVCCWRLHRSRS</sequence>
<evidence type="ECO:0000256" key="1">
    <source>
        <dbReference type="SAM" id="Phobius"/>
    </source>
</evidence>
<dbReference type="Proteomes" id="UP000535890">
    <property type="component" value="Unassembled WGS sequence"/>
</dbReference>
<gene>
    <name evidence="2" type="ORF">BJ983_001253</name>
</gene>
<reference evidence="2 3" key="1">
    <citation type="submission" date="2020-07" db="EMBL/GenBank/DDBJ databases">
        <title>Sequencing the genomes of 1000 actinobacteria strains.</title>
        <authorList>
            <person name="Klenk H.-P."/>
        </authorList>
    </citation>
    <scope>NUCLEOTIDE SEQUENCE [LARGE SCALE GENOMIC DNA]</scope>
    <source>
        <strain evidence="2 3">DSM 45772</strain>
    </source>
</reference>
<evidence type="ECO:0000313" key="3">
    <source>
        <dbReference type="Proteomes" id="UP000535890"/>
    </source>
</evidence>
<dbReference type="EMBL" id="JACCBN010000001">
    <property type="protein sequence ID" value="NYD35151.1"/>
    <property type="molecule type" value="Genomic_DNA"/>
</dbReference>
<keyword evidence="1" id="KW-1133">Transmembrane helix</keyword>
<comment type="caution">
    <text evidence="2">The sequence shown here is derived from an EMBL/GenBank/DDBJ whole genome shotgun (WGS) entry which is preliminary data.</text>
</comment>
<accession>A0A7Y9J4Q2</accession>
<keyword evidence="1" id="KW-0472">Membrane</keyword>
<keyword evidence="3" id="KW-1185">Reference proteome</keyword>
<feature type="transmembrane region" description="Helical" evidence="1">
    <location>
        <begin position="35"/>
        <end position="54"/>
    </location>
</feature>
<name>A0A7Y9J4Q2_9PSEU</name>
<proteinExistence type="predicted"/>
<dbReference type="AlphaFoldDB" id="A0A7Y9J4Q2"/>